<dbReference type="Proteomes" id="UP000292702">
    <property type="component" value="Unassembled WGS sequence"/>
</dbReference>
<evidence type="ECO:0008006" key="3">
    <source>
        <dbReference type="Google" id="ProtNLM"/>
    </source>
</evidence>
<gene>
    <name evidence="1" type="ORF">EIP91_010351</name>
</gene>
<reference evidence="1 2" key="1">
    <citation type="submission" date="2018-11" db="EMBL/GenBank/DDBJ databases">
        <title>Genome assembly of Steccherinum ochraceum LE-BIN_3174, the white-rot fungus of the Steccherinaceae family (The Residual Polyporoid clade, Polyporales, Basidiomycota).</title>
        <authorList>
            <person name="Fedorova T.V."/>
            <person name="Glazunova O.A."/>
            <person name="Landesman E.O."/>
            <person name="Moiseenko K.V."/>
            <person name="Psurtseva N.V."/>
            <person name="Savinova O.S."/>
            <person name="Shakhova N.V."/>
            <person name="Tyazhelova T.V."/>
            <person name="Vasina D.V."/>
        </authorList>
    </citation>
    <scope>NUCLEOTIDE SEQUENCE [LARGE SCALE GENOMIC DNA]</scope>
    <source>
        <strain evidence="1 2">LE-BIN_3174</strain>
    </source>
</reference>
<evidence type="ECO:0000313" key="1">
    <source>
        <dbReference type="EMBL" id="TCD60327.1"/>
    </source>
</evidence>
<organism evidence="1 2">
    <name type="scientific">Steccherinum ochraceum</name>
    <dbReference type="NCBI Taxonomy" id="92696"/>
    <lineage>
        <taxon>Eukaryota</taxon>
        <taxon>Fungi</taxon>
        <taxon>Dikarya</taxon>
        <taxon>Basidiomycota</taxon>
        <taxon>Agaricomycotina</taxon>
        <taxon>Agaricomycetes</taxon>
        <taxon>Polyporales</taxon>
        <taxon>Steccherinaceae</taxon>
        <taxon>Steccherinum</taxon>
    </lineage>
</organism>
<keyword evidence="2" id="KW-1185">Reference proteome</keyword>
<name>A0A4V2MUY3_9APHY</name>
<dbReference type="OrthoDB" id="2788229at2759"/>
<sequence length="432" mass="48053">MSSLFLPAELKWIVARHLSGDAATLSALSLVSKPWLDASQAVLFSQLDYTLDSPGALGNLICFFAEHPRLAACTKWLVLQGGTESLVEFELQEIFSLLDLMRGVRAFTLHHCDLNGPSEPLVFRHPCNLFVSAVHADIRTLASLCSCLEGHTLAIDDLYPYDPVYASPALFGTMRALDFSNVREMAGTASHLPPLWREVLLRSCSDNLVSVGLSMDLSEPLQSATCWNFLQRKGRCVEHLRLNISETYFPLFDDAAERIIDDEVGSDGFGGIPQDWEHHMLSEGCPLLKSVTLVILADMEDASFNTEDTILQWRYALRLLSSCPSTITHIFIELYAAGERTGTGSLNTAEEVDWAKWGEVLQRFQNLESFRFVASGRHWVPGLGDICEIEPITTTFISSWETYVCEELPSCRLQDVLESTRSSSHPLAMTAV</sequence>
<evidence type="ECO:0000313" key="2">
    <source>
        <dbReference type="Proteomes" id="UP000292702"/>
    </source>
</evidence>
<protein>
    <recommendedName>
        <fullName evidence="3">F-box domain-containing protein</fullName>
    </recommendedName>
</protein>
<dbReference type="EMBL" id="RWJN01000617">
    <property type="protein sequence ID" value="TCD60327.1"/>
    <property type="molecule type" value="Genomic_DNA"/>
</dbReference>
<comment type="caution">
    <text evidence="1">The sequence shown here is derived from an EMBL/GenBank/DDBJ whole genome shotgun (WGS) entry which is preliminary data.</text>
</comment>
<dbReference type="AlphaFoldDB" id="A0A4V2MUY3"/>
<proteinExistence type="predicted"/>
<accession>A0A4V2MUY3</accession>